<proteinExistence type="predicted"/>
<reference evidence="2" key="2">
    <citation type="submission" date="2015-01" db="EMBL/GenBank/DDBJ databases">
        <title>Evolutionary Origins and Diversification of the Mycorrhizal Mutualists.</title>
        <authorList>
            <consortium name="DOE Joint Genome Institute"/>
            <consortium name="Mycorrhizal Genomics Consortium"/>
            <person name="Kohler A."/>
            <person name="Kuo A."/>
            <person name="Nagy L.G."/>
            <person name="Floudas D."/>
            <person name="Copeland A."/>
            <person name="Barry K.W."/>
            <person name="Cichocki N."/>
            <person name="Veneault-Fourrey C."/>
            <person name="LaButti K."/>
            <person name="Lindquist E.A."/>
            <person name="Lipzen A."/>
            <person name="Lundell T."/>
            <person name="Morin E."/>
            <person name="Murat C."/>
            <person name="Riley R."/>
            <person name="Ohm R."/>
            <person name="Sun H."/>
            <person name="Tunlid A."/>
            <person name="Henrissat B."/>
            <person name="Grigoriev I.V."/>
            <person name="Hibbett D.S."/>
            <person name="Martin F."/>
        </authorList>
    </citation>
    <scope>NUCLEOTIDE SEQUENCE [LARGE SCALE GENOMIC DNA]</scope>
    <source>
        <strain evidence="2">Ve08.2h10</strain>
    </source>
</reference>
<dbReference type="HOGENOM" id="CLU_2050384_0_0_1"/>
<name>A0A0D0DKV3_9AGAM</name>
<dbReference type="Proteomes" id="UP000054538">
    <property type="component" value="Unassembled WGS sequence"/>
</dbReference>
<keyword evidence="2" id="KW-1185">Reference proteome</keyword>
<organism evidence="1 2">
    <name type="scientific">Paxillus rubicundulus Ve08.2h10</name>
    <dbReference type="NCBI Taxonomy" id="930991"/>
    <lineage>
        <taxon>Eukaryota</taxon>
        <taxon>Fungi</taxon>
        <taxon>Dikarya</taxon>
        <taxon>Basidiomycota</taxon>
        <taxon>Agaricomycotina</taxon>
        <taxon>Agaricomycetes</taxon>
        <taxon>Agaricomycetidae</taxon>
        <taxon>Boletales</taxon>
        <taxon>Paxilineae</taxon>
        <taxon>Paxillaceae</taxon>
        <taxon>Paxillus</taxon>
    </lineage>
</organism>
<evidence type="ECO:0000313" key="1">
    <source>
        <dbReference type="EMBL" id="KIK91843.1"/>
    </source>
</evidence>
<gene>
    <name evidence="1" type="ORF">PAXRUDRAFT_608906</name>
</gene>
<dbReference type="AlphaFoldDB" id="A0A0D0DKV3"/>
<accession>A0A0D0DKV3</accession>
<evidence type="ECO:0000313" key="2">
    <source>
        <dbReference type="Proteomes" id="UP000054538"/>
    </source>
</evidence>
<dbReference type="EMBL" id="KN825341">
    <property type="protein sequence ID" value="KIK91843.1"/>
    <property type="molecule type" value="Genomic_DNA"/>
</dbReference>
<sequence length="120" mass="13452">MAISWNPRLDCARPNPRNVRRQCLPIHGIVYYQWRVLIQGNEALGRVSLAGAEGIQAVKCLVNVAHRRPPTFQNNLRVQRSYVTCANIFCRPFLPTTMAALVLPPHRAHLGAGQSLISRT</sequence>
<dbReference type="InParanoid" id="A0A0D0DKV3"/>
<protein>
    <submittedName>
        <fullName evidence="1">Uncharacterized protein</fullName>
    </submittedName>
</protein>
<reference evidence="1 2" key="1">
    <citation type="submission" date="2014-04" db="EMBL/GenBank/DDBJ databases">
        <authorList>
            <consortium name="DOE Joint Genome Institute"/>
            <person name="Kuo A."/>
            <person name="Kohler A."/>
            <person name="Jargeat P."/>
            <person name="Nagy L.G."/>
            <person name="Floudas D."/>
            <person name="Copeland A."/>
            <person name="Barry K.W."/>
            <person name="Cichocki N."/>
            <person name="Veneault-Fourrey C."/>
            <person name="LaButti K."/>
            <person name="Lindquist E.A."/>
            <person name="Lipzen A."/>
            <person name="Lundell T."/>
            <person name="Morin E."/>
            <person name="Murat C."/>
            <person name="Sun H."/>
            <person name="Tunlid A."/>
            <person name="Henrissat B."/>
            <person name="Grigoriev I.V."/>
            <person name="Hibbett D.S."/>
            <person name="Martin F."/>
            <person name="Nordberg H.P."/>
            <person name="Cantor M.N."/>
            <person name="Hua S.X."/>
        </authorList>
    </citation>
    <scope>NUCLEOTIDE SEQUENCE [LARGE SCALE GENOMIC DNA]</scope>
    <source>
        <strain evidence="1 2">Ve08.2h10</strain>
    </source>
</reference>